<keyword evidence="1" id="KW-0812">Transmembrane</keyword>
<dbReference type="PANTHER" id="PTHR36435:SF1">
    <property type="entry name" value="CAAX AMINO TERMINAL PROTEASE FAMILY PROTEIN"/>
    <property type="match status" value="1"/>
</dbReference>
<feature type="domain" description="CAAX prenyl protease 2/Lysostaphin resistance protein A-like" evidence="2">
    <location>
        <begin position="135"/>
        <end position="224"/>
    </location>
</feature>
<evidence type="ECO:0000313" key="4">
    <source>
        <dbReference type="Proteomes" id="UP000254263"/>
    </source>
</evidence>
<evidence type="ECO:0000313" key="3">
    <source>
        <dbReference type="EMBL" id="SUB77798.1"/>
    </source>
</evidence>
<feature type="transmembrane region" description="Helical" evidence="1">
    <location>
        <begin position="12"/>
        <end position="32"/>
    </location>
</feature>
<dbReference type="InterPro" id="IPR052710">
    <property type="entry name" value="CAAX_protease"/>
</dbReference>
<dbReference type="EMBL" id="UGTI01000001">
    <property type="protein sequence ID" value="SUB77798.1"/>
    <property type="molecule type" value="Genomic_DNA"/>
</dbReference>
<gene>
    <name evidence="3" type="ORF">NCTC13100_00938</name>
</gene>
<feature type="transmembrane region" description="Helical" evidence="1">
    <location>
        <begin position="79"/>
        <end position="100"/>
    </location>
</feature>
<organism evidence="3 4">
    <name type="scientific">Porphyromonas macacae</name>
    <dbReference type="NCBI Taxonomy" id="28115"/>
    <lineage>
        <taxon>Bacteria</taxon>
        <taxon>Pseudomonadati</taxon>
        <taxon>Bacteroidota</taxon>
        <taxon>Bacteroidia</taxon>
        <taxon>Bacteroidales</taxon>
        <taxon>Porphyromonadaceae</taxon>
        <taxon>Porphyromonas</taxon>
    </lineage>
</organism>
<dbReference type="Proteomes" id="UP000254263">
    <property type="component" value="Unassembled WGS sequence"/>
</dbReference>
<feature type="transmembrane region" description="Helical" evidence="1">
    <location>
        <begin position="175"/>
        <end position="205"/>
    </location>
</feature>
<reference evidence="3 4" key="1">
    <citation type="submission" date="2018-06" db="EMBL/GenBank/DDBJ databases">
        <authorList>
            <consortium name="Pathogen Informatics"/>
            <person name="Doyle S."/>
        </authorList>
    </citation>
    <scope>NUCLEOTIDE SEQUENCE [LARGE SCALE GENOMIC DNA]</scope>
    <source>
        <strain evidence="3 4">NCTC13100</strain>
    </source>
</reference>
<keyword evidence="3" id="KW-0645">Protease</keyword>
<evidence type="ECO:0000256" key="1">
    <source>
        <dbReference type="SAM" id="Phobius"/>
    </source>
</evidence>
<dbReference type="InterPro" id="IPR003675">
    <property type="entry name" value="Rce1/LyrA-like_dom"/>
</dbReference>
<evidence type="ECO:0000259" key="2">
    <source>
        <dbReference type="Pfam" id="PF02517"/>
    </source>
</evidence>
<dbReference type="AlphaFoldDB" id="A0A379DHC5"/>
<dbReference type="Pfam" id="PF02517">
    <property type="entry name" value="Rce1-like"/>
    <property type="match status" value="1"/>
</dbReference>
<dbReference type="RefSeq" id="WP_018360685.1">
    <property type="nucleotide sequence ID" value="NZ_UGTI01000001.1"/>
</dbReference>
<dbReference type="GO" id="GO:0080120">
    <property type="term" value="P:CAAX-box protein maturation"/>
    <property type="evidence" value="ECO:0007669"/>
    <property type="project" value="UniProtKB-ARBA"/>
</dbReference>
<feature type="transmembrane region" description="Helical" evidence="1">
    <location>
        <begin position="135"/>
        <end position="155"/>
    </location>
</feature>
<keyword evidence="1" id="KW-1133">Transmembrane helix</keyword>
<sequence>MKNETSTAFFDLSLLFFGTIAGLILAILTVPFVEKNAYLSIITPTLLIFALPGFVYYVFARNKKVIKEKSIRPLSKSDIVLEILFYLFLFFAGLLIDFGISRILESMPYEWAVAETKKAEETGFFIREIMSDTSGWWYGIIAFAVIPAISEELYFRYGIINVIDKFIHNKTATIWSVAVLFSLIHFSAIGFASRLTLGVIFGYLYYRTGSIKWPVFLHFSNNFFALLLI</sequence>
<protein>
    <submittedName>
        <fullName evidence="3">CAAX amino terminal protease self- immunity</fullName>
    </submittedName>
</protein>
<dbReference type="GO" id="GO:0006508">
    <property type="term" value="P:proteolysis"/>
    <property type="evidence" value="ECO:0007669"/>
    <property type="project" value="UniProtKB-KW"/>
</dbReference>
<feature type="transmembrane region" description="Helical" evidence="1">
    <location>
        <begin position="38"/>
        <end position="59"/>
    </location>
</feature>
<dbReference type="GO" id="GO:0004175">
    <property type="term" value="F:endopeptidase activity"/>
    <property type="evidence" value="ECO:0007669"/>
    <property type="project" value="UniProtKB-ARBA"/>
</dbReference>
<accession>A0A379DHC5</accession>
<proteinExistence type="predicted"/>
<dbReference type="PANTHER" id="PTHR36435">
    <property type="entry name" value="SLR1288 PROTEIN"/>
    <property type="match status" value="1"/>
</dbReference>
<keyword evidence="3" id="KW-0378">Hydrolase</keyword>
<name>A0A379DHC5_9PORP</name>
<keyword evidence="1" id="KW-0472">Membrane</keyword>